<dbReference type="GO" id="GO:0005743">
    <property type="term" value="C:mitochondrial inner membrane"/>
    <property type="evidence" value="ECO:0007669"/>
    <property type="project" value="UniProtKB-SubCell"/>
</dbReference>
<evidence type="ECO:0000256" key="1">
    <source>
        <dbReference type="ARBA" id="ARBA00007479"/>
    </source>
</evidence>
<dbReference type="GO" id="GO:0045259">
    <property type="term" value="C:proton-transporting ATP synthase complex"/>
    <property type="evidence" value="ECO:0007669"/>
    <property type="project" value="UniProtKB-KW"/>
</dbReference>
<evidence type="ECO:0000313" key="13">
    <source>
        <dbReference type="Proteomes" id="UP000694547"/>
    </source>
</evidence>
<dbReference type="Proteomes" id="UP000694547">
    <property type="component" value="Chromosome 6"/>
</dbReference>
<dbReference type="PANTHER" id="PTHR12733">
    <property type="entry name" value="MITOCHONDRIAL ATP SYNTHASE B CHAIN"/>
    <property type="match status" value="1"/>
</dbReference>
<comment type="similarity">
    <text evidence="1 11">Belongs to the eukaryotic ATPase B chain family.</text>
</comment>
<evidence type="ECO:0000256" key="4">
    <source>
        <dbReference type="ARBA" id="ARBA00022781"/>
    </source>
</evidence>
<evidence type="ECO:0000313" key="12">
    <source>
        <dbReference type="Ensembl" id="ENSPEMP00000032955.1"/>
    </source>
</evidence>
<evidence type="ECO:0000256" key="10">
    <source>
        <dbReference type="ARBA" id="ARBA00064647"/>
    </source>
</evidence>
<dbReference type="Ensembl" id="ENSPEMT00000038771.1">
    <property type="protein sequence ID" value="ENSPEMP00000032955.1"/>
    <property type="gene ID" value="ENSPEMG00000027344.1"/>
</dbReference>
<sequence>RLSQVVPSAAGPYVCGTGLSLYFPSKEMYVITPETFSTITVVGLIGYVVKKYGASIGEFLDKLNEQKIAQLEEVKQGSMKQIQEAIDMEKAQQALVQKHRYLFDVQRNNIALALEVNYQERLYRAYKEVKKRLDYHISVEDMLHCKEEDKHMINWGEKNVVESISAQQEKETIAKCIPVT</sequence>
<keyword evidence="6 11" id="KW-0406">Ion transport</keyword>
<accession>A0A8C8UQG7</accession>
<dbReference type="InterPro" id="IPR008688">
    <property type="entry name" value="ATP_synth_Bsub_B/MI25"/>
</dbReference>
<evidence type="ECO:0000256" key="9">
    <source>
        <dbReference type="ARBA" id="ARBA00055529"/>
    </source>
</evidence>
<comment type="function">
    <text evidence="9 11">Subunit b, of the mitochondrial membrane ATP synthase complex (F(1)F(0) ATP synthase or Complex V) that produces ATP from ADP in the presence of a proton gradient across the membrane which is generated by electron transport complexes of the respiratory chain. ATP synthase complex consist of a soluble F(1) head domain - the catalytic core - and a membrane F(1) domain - the membrane proton channel. These two domains are linked by a central stalk rotating inside the F(1) region and a stationary peripheral stalk. During catalysis, ATP synthesis in the catalytic domain of F(1) is coupled via a rotary mechanism of the central stalk subunits to proton translocation. In vivo, can only synthesize ATP although its ATP hydrolase activity can be activated artificially in vitro. Part of the complex F(0) domain. Part of the complex F(0) domain and the peripheric stalk, which acts as a stator to hold the catalytic alpha(3)beta(3) subcomplex and subunit a/ATP6 static relative to the rotary elements.</text>
</comment>
<evidence type="ECO:0000256" key="3">
    <source>
        <dbReference type="ARBA" id="ARBA00022547"/>
    </source>
</evidence>
<keyword evidence="7 11" id="KW-0496">Mitochondrion</keyword>
<keyword evidence="3 11" id="KW-0138">CF(0)</keyword>
<comment type="subunit">
    <text evidence="11">F-type ATPases have 2 components, CF(1) - the catalytic core - and CF(0) - the membrane proton channel. CF(1) and CF(0) have multiple subunits.</text>
</comment>
<keyword evidence="13" id="KW-1185">Reference proteome</keyword>
<dbReference type="GO" id="GO:0046933">
    <property type="term" value="F:proton-transporting ATP synthase activity, rotational mechanism"/>
    <property type="evidence" value="ECO:0007669"/>
    <property type="project" value="TreeGrafter"/>
</dbReference>
<protein>
    <recommendedName>
        <fullName evidence="11">ATP synthase subunit b</fullName>
    </recommendedName>
</protein>
<keyword evidence="2 11" id="KW-0813">Transport</keyword>
<dbReference type="AlphaFoldDB" id="A0A8C8UQG7"/>
<evidence type="ECO:0000256" key="11">
    <source>
        <dbReference type="RuleBase" id="RU368017"/>
    </source>
</evidence>
<evidence type="ECO:0000256" key="5">
    <source>
        <dbReference type="ARBA" id="ARBA00022792"/>
    </source>
</evidence>
<dbReference type="InterPro" id="IPR013837">
    <property type="entry name" value="ATP_synth_F0_suB"/>
</dbReference>
<keyword evidence="8 11" id="KW-0472">Membrane</keyword>
<evidence type="ECO:0000256" key="2">
    <source>
        <dbReference type="ARBA" id="ARBA00022448"/>
    </source>
</evidence>
<reference evidence="12" key="2">
    <citation type="submission" date="2025-08" db="UniProtKB">
        <authorList>
            <consortium name="Ensembl"/>
        </authorList>
    </citation>
    <scope>IDENTIFICATION</scope>
</reference>
<comment type="subunit">
    <text evidence="10">Component of the ATP synthase complex composed at least of ATP5F1A/subunit alpha, ATP5F1B/subunit beta, ATP5MC1/subunit c (homooctomer), MT-ATP6/subunit a, MT-ATP8/subunit 8, ATP5ME/subunit e, ATP5MF/subunit f, ATP5MG/subunit g, ATP5MK/subunit k, ATP5MJ/subunit j, ATP5F1C/subunit gamma, ATP5F1D/subunit delta, ATP5F1E/subunit epsilon, ATP5PF/subunit F6, ATP5PB/subunit b, ATP5PD/subunit d, ATP5PO/subunit OSCP. ATP synthase complex consists of a soluble F(1) head domain (subunits alpha(3) and beta(3)) - the catalytic core - and a membrane F(0) domain - the membrane proton channel (subunits c, a, 8, e, f, g, k and j). These two domains are linked by a central stalk (subunits gamma, delta, and epsilon) rotating inside the F1 region and a stationary peripheral stalk (subunits F6, b, d, and OSCP).</text>
</comment>
<evidence type="ECO:0000256" key="7">
    <source>
        <dbReference type="ARBA" id="ARBA00023128"/>
    </source>
</evidence>
<comment type="subcellular location">
    <subcellularLocation>
        <location evidence="11">Mitochondrion</location>
    </subcellularLocation>
    <subcellularLocation>
        <location evidence="11">Mitochondrion inner membrane</location>
    </subcellularLocation>
</comment>
<dbReference type="Pfam" id="PF05405">
    <property type="entry name" value="Mt_ATP-synt_B"/>
    <property type="match status" value="1"/>
</dbReference>
<dbReference type="SUPFAM" id="SSF161060">
    <property type="entry name" value="ATP synthase B chain-like"/>
    <property type="match status" value="1"/>
</dbReference>
<reference evidence="12 13" key="1">
    <citation type="submission" date="2018-10" db="EMBL/GenBank/DDBJ databases">
        <title>Improved assembly of the deer mouse Peromyscus maniculatus genome.</title>
        <authorList>
            <person name="Lassance J.-M."/>
            <person name="Hoekstra H.E."/>
        </authorList>
    </citation>
    <scope>NUCLEOTIDE SEQUENCE [LARGE SCALE GENOMIC DNA]</scope>
</reference>
<proteinExistence type="inferred from homology"/>
<name>A0A8C8UQG7_PERMB</name>
<evidence type="ECO:0000256" key="8">
    <source>
        <dbReference type="ARBA" id="ARBA00023136"/>
    </source>
</evidence>
<dbReference type="PANTHER" id="PTHR12733:SF3">
    <property type="entry name" value="ATP SYNTHASE F(0) COMPLEX SUBUNIT B1, MITOCHONDRIAL"/>
    <property type="match status" value="1"/>
</dbReference>
<reference evidence="12" key="3">
    <citation type="submission" date="2025-09" db="UniProtKB">
        <authorList>
            <consortium name="Ensembl"/>
        </authorList>
    </citation>
    <scope>IDENTIFICATION</scope>
</reference>
<dbReference type="Gene3D" id="1.20.5.2210">
    <property type="match status" value="1"/>
</dbReference>
<organism evidence="12 13">
    <name type="scientific">Peromyscus maniculatus bairdii</name>
    <name type="common">Prairie deer mouse</name>
    <dbReference type="NCBI Taxonomy" id="230844"/>
    <lineage>
        <taxon>Eukaryota</taxon>
        <taxon>Metazoa</taxon>
        <taxon>Chordata</taxon>
        <taxon>Craniata</taxon>
        <taxon>Vertebrata</taxon>
        <taxon>Euteleostomi</taxon>
        <taxon>Mammalia</taxon>
        <taxon>Eutheria</taxon>
        <taxon>Euarchontoglires</taxon>
        <taxon>Glires</taxon>
        <taxon>Rodentia</taxon>
        <taxon>Myomorpha</taxon>
        <taxon>Muroidea</taxon>
        <taxon>Cricetidae</taxon>
        <taxon>Neotominae</taxon>
        <taxon>Peromyscus</taxon>
    </lineage>
</organism>
<keyword evidence="5 11" id="KW-0999">Mitochondrion inner membrane</keyword>
<dbReference type="GeneTree" id="ENSGT00390000001958"/>
<evidence type="ECO:0000256" key="6">
    <source>
        <dbReference type="ARBA" id="ARBA00023065"/>
    </source>
</evidence>
<keyword evidence="4 11" id="KW-0375">Hydrogen ion transport</keyword>